<dbReference type="STRING" id="6526.A0A2C9KEW0"/>
<dbReference type="KEGG" id="bgt:106069444"/>
<evidence type="ECO:0000259" key="2">
    <source>
        <dbReference type="PROSITE" id="PS50853"/>
    </source>
</evidence>
<dbReference type="PANTHER" id="PTHR13817:SF166">
    <property type="entry name" value="NEURONAL IGCAM-RELATED"/>
    <property type="match status" value="1"/>
</dbReference>
<proteinExistence type="predicted"/>
<reference evidence="3" key="1">
    <citation type="submission" date="2020-05" db="UniProtKB">
        <authorList>
            <consortium name="EnsemblMetazoa"/>
        </authorList>
    </citation>
    <scope>IDENTIFICATION</scope>
    <source>
        <strain evidence="3">BB02</strain>
    </source>
</reference>
<evidence type="ECO:0000313" key="3">
    <source>
        <dbReference type="EnsemblMetazoa" id="BGLB018451-PA"/>
    </source>
</evidence>
<dbReference type="SUPFAM" id="SSF49265">
    <property type="entry name" value="Fibronectin type III"/>
    <property type="match status" value="2"/>
</dbReference>
<sequence length="320" mass="36883">MTKFFVCSFFKRIKNIPVTIVGSPKNNQVFVLKPIRVDVSSLWLNHSFIKKIPSMPIDKPICLDIKPNSVKLSWMPAPIGSLPENAQRITYTIEARELPNSSWVRLEGNIETTNHYIHNLKPDKEYMFRVRADNRYGTSETTLPCTLKAREEPARRESVMRETETPVRPVLPKTRPYISDIGKETIQLGWKPAELPYTGRSMSMPPVSYRVEAQKLPSEEWVPLASRVRKPSLYLSDLEPDRDYNIRVRAQTPYGVSQPTEPLWIPRAKAFTGVPVTRPTISEIEEGTARLQWNRVDIPAFDNMEQPLLYMIEMQEPPSY</sequence>
<protein>
    <recommendedName>
        <fullName evidence="2">Fibronectin type-III domain-containing protein</fullName>
    </recommendedName>
</protein>
<dbReference type="Pfam" id="PF00041">
    <property type="entry name" value="fn3"/>
    <property type="match status" value="2"/>
</dbReference>
<dbReference type="AlphaFoldDB" id="A0A2C9KEW0"/>
<dbReference type="VEuPathDB" id="VectorBase:BGLB018451"/>
<feature type="domain" description="Fibronectin type-III" evidence="2">
    <location>
        <begin position="56"/>
        <end position="152"/>
    </location>
</feature>
<dbReference type="InterPro" id="IPR013783">
    <property type="entry name" value="Ig-like_fold"/>
</dbReference>
<dbReference type="PROSITE" id="PS50853">
    <property type="entry name" value="FN3"/>
    <property type="match status" value="2"/>
</dbReference>
<feature type="domain" description="Fibronectin type-III" evidence="2">
    <location>
        <begin position="172"/>
        <end position="271"/>
    </location>
</feature>
<dbReference type="EnsemblMetazoa" id="BGLB018451-RA">
    <property type="protein sequence ID" value="BGLB018451-PA"/>
    <property type="gene ID" value="BGLB018451"/>
</dbReference>
<dbReference type="PRINTS" id="PR00014">
    <property type="entry name" value="FNTYPEIII"/>
</dbReference>
<dbReference type="InterPro" id="IPR036116">
    <property type="entry name" value="FN3_sf"/>
</dbReference>
<keyword evidence="1" id="KW-0677">Repeat</keyword>
<dbReference type="InterPro" id="IPR003961">
    <property type="entry name" value="FN3_dom"/>
</dbReference>
<dbReference type="CDD" id="cd00063">
    <property type="entry name" value="FN3"/>
    <property type="match status" value="2"/>
</dbReference>
<dbReference type="SMART" id="SM00060">
    <property type="entry name" value="FN3"/>
    <property type="match status" value="2"/>
</dbReference>
<evidence type="ECO:0000256" key="1">
    <source>
        <dbReference type="ARBA" id="ARBA00022737"/>
    </source>
</evidence>
<accession>A0A2C9KEW0</accession>
<dbReference type="Proteomes" id="UP000076420">
    <property type="component" value="Unassembled WGS sequence"/>
</dbReference>
<name>A0A2C9KEW0_BIOGL</name>
<organism evidence="3 4">
    <name type="scientific">Biomphalaria glabrata</name>
    <name type="common">Bloodfluke planorb</name>
    <name type="synonym">Freshwater snail</name>
    <dbReference type="NCBI Taxonomy" id="6526"/>
    <lineage>
        <taxon>Eukaryota</taxon>
        <taxon>Metazoa</taxon>
        <taxon>Spiralia</taxon>
        <taxon>Lophotrochozoa</taxon>
        <taxon>Mollusca</taxon>
        <taxon>Gastropoda</taxon>
        <taxon>Heterobranchia</taxon>
        <taxon>Euthyneura</taxon>
        <taxon>Panpulmonata</taxon>
        <taxon>Hygrophila</taxon>
        <taxon>Lymnaeoidea</taxon>
        <taxon>Planorbidae</taxon>
        <taxon>Biomphalaria</taxon>
    </lineage>
</organism>
<gene>
    <name evidence="3" type="primary">106069444</name>
</gene>
<dbReference type="PANTHER" id="PTHR13817">
    <property type="entry name" value="TITIN"/>
    <property type="match status" value="1"/>
</dbReference>
<dbReference type="InterPro" id="IPR050964">
    <property type="entry name" value="Striated_Muscle_Regulatory"/>
</dbReference>
<evidence type="ECO:0000313" key="4">
    <source>
        <dbReference type="Proteomes" id="UP000076420"/>
    </source>
</evidence>
<dbReference type="VEuPathDB" id="VectorBase:BGLAX_028775"/>
<dbReference type="Gene3D" id="2.60.40.10">
    <property type="entry name" value="Immunoglobulins"/>
    <property type="match status" value="2"/>
</dbReference>